<feature type="domain" description="PAC" evidence="9">
    <location>
        <begin position="234"/>
        <end position="289"/>
    </location>
</feature>
<dbReference type="SUPFAM" id="SSF47384">
    <property type="entry name" value="Homodimeric domain of signal transducing histidine kinase"/>
    <property type="match status" value="1"/>
</dbReference>
<dbReference type="InterPro" id="IPR000014">
    <property type="entry name" value="PAS"/>
</dbReference>
<dbReference type="EMBL" id="CAJPUY010000022">
    <property type="protein sequence ID" value="CAG2154572.1"/>
    <property type="molecule type" value="Genomic_DNA"/>
</dbReference>
<evidence type="ECO:0000313" key="11">
    <source>
        <dbReference type="Proteomes" id="UP000672934"/>
    </source>
</evidence>
<dbReference type="InterPro" id="IPR004358">
    <property type="entry name" value="Sig_transdc_His_kin-like_C"/>
</dbReference>
<accession>A0A916NFJ3</accession>
<dbReference type="InterPro" id="IPR005467">
    <property type="entry name" value="His_kinase_dom"/>
</dbReference>
<feature type="compositionally biased region" description="Low complexity" evidence="5">
    <location>
        <begin position="466"/>
        <end position="479"/>
    </location>
</feature>
<keyword evidence="3 4" id="KW-0597">Phosphoprotein</keyword>
<dbReference type="Gene3D" id="1.10.287.130">
    <property type="match status" value="1"/>
</dbReference>
<dbReference type="Pfam" id="PF00512">
    <property type="entry name" value="HisKA"/>
    <property type="match status" value="1"/>
</dbReference>
<dbReference type="SMART" id="SM00448">
    <property type="entry name" value="REC"/>
    <property type="match status" value="2"/>
</dbReference>
<dbReference type="CDD" id="cd17580">
    <property type="entry name" value="REC_2_DhkD-like"/>
    <property type="match status" value="1"/>
</dbReference>
<evidence type="ECO:0000256" key="4">
    <source>
        <dbReference type="PROSITE-ProRule" id="PRU00169"/>
    </source>
</evidence>
<evidence type="ECO:0000259" key="8">
    <source>
        <dbReference type="PROSITE" id="PS50112"/>
    </source>
</evidence>
<evidence type="ECO:0000259" key="6">
    <source>
        <dbReference type="PROSITE" id="PS50109"/>
    </source>
</evidence>
<dbReference type="SUPFAM" id="SSF55874">
    <property type="entry name" value="ATPase domain of HSP90 chaperone/DNA topoisomerase II/histidine kinase"/>
    <property type="match status" value="1"/>
</dbReference>
<evidence type="ECO:0000256" key="2">
    <source>
        <dbReference type="ARBA" id="ARBA00012438"/>
    </source>
</evidence>
<evidence type="ECO:0000256" key="1">
    <source>
        <dbReference type="ARBA" id="ARBA00000085"/>
    </source>
</evidence>
<comment type="caution">
    <text evidence="4">Lacks conserved residue(s) required for the propagation of feature annotation.</text>
</comment>
<dbReference type="PROSITE" id="PS50110">
    <property type="entry name" value="RESPONSE_REGULATORY"/>
    <property type="match status" value="2"/>
</dbReference>
<dbReference type="Pfam" id="PF00072">
    <property type="entry name" value="Response_reg"/>
    <property type="match status" value="2"/>
</dbReference>
<dbReference type="NCBIfam" id="TIGR00229">
    <property type="entry name" value="sensory_box"/>
    <property type="match status" value="1"/>
</dbReference>
<evidence type="ECO:0000313" key="10">
    <source>
        <dbReference type="EMBL" id="CAG2154572.1"/>
    </source>
</evidence>
<dbReference type="PROSITE" id="PS50112">
    <property type="entry name" value="PAS"/>
    <property type="match status" value="1"/>
</dbReference>
<dbReference type="SMART" id="SM00387">
    <property type="entry name" value="HATPase_c"/>
    <property type="match status" value="1"/>
</dbReference>
<keyword evidence="10" id="KW-0808">Transferase</keyword>
<keyword evidence="10" id="KW-0418">Kinase</keyword>
<dbReference type="InterPro" id="IPR035965">
    <property type="entry name" value="PAS-like_dom_sf"/>
</dbReference>
<dbReference type="SUPFAM" id="SSF52172">
    <property type="entry name" value="CheY-like"/>
    <property type="match status" value="2"/>
</dbReference>
<keyword evidence="11" id="KW-1185">Reference proteome</keyword>
<comment type="caution">
    <text evidence="10">The sequence shown here is derived from an EMBL/GenBank/DDBJ whole genome shotgun (WGS) entry which is preliminary data.</text>
</comment>
<evidence type="ECO:0000256" key="3">
    <source>
        <dbReference type="ARBA" id="ARBA00022553"/>
    </source>
</evidence>
<dbReference type="PANTHER" id="PTHR43547:SF2">
    <property type="entry name" value="HYBRID SIGNAL TRANSDUCTION HISTIDINE KINASE C"/>
    <property type="match status" value="1"/>
</dbReference>
<dbReference type="SMART" id="SM00388">
    <property type="entry name" value="HisKA"/>
    <property type="match status" value="1"/>
</dbReference>
<evidence type="ECO:0000256" key="5">
    <source>
        <dbReference type="SAM" id="MobiDB-lite"/>
    </source>
</evidence>
<dbReference type="PRINTS" id="PR00344">
    <property type="entry name" value="BCTRLSENSOR"/>
</dbReference>
<dbReference type="GO" id="GO:0000155">
    <property type="term" value="F:phosphorelay sensor kinase activity"/>
    <property type="evidence" value="ECO:0007669"/>
    <property type="project" value="InterPro"/>
</dbReference>
<dbReference type="PROSITE" id="PS50113">
    <property type="entry name" value="PAC"/>
    <property type="match status" value="1"/>
</dbReference>
<dbReference type="SMART" id="SM00091">
    <property type="entry name" value="PAS"/>
    <property type="match status" value="1"/>
</dbReference>
<dbReference type="InterPro" id="IPR036097">
    <property type="entry name" value="HisK_dim/P_sf"/>
</dbReference>
<feature type="domain" description="Response regulatory" evidence="7">
    <location>
        <begin position="23"/>
        <end position="140"/>
    </location>
</feature>
<dbReference type="InterPro" id="IPR003594">
    <property type="entry name" value="HATPase_dom"/>
</dbReference>
<dbReference type="PROSITE" id="PS50109">
    <property type="entry name" value="HIS_KIN"/>
    <property type="match status" value="1"/>
</dbReference>
<dbReference type="Gene3D" id="3.30.565.10">
    <property type="entry name" value="Histidine kinase-like ATPase, C-terminal domain"/>
    <property type="match status" value="1"/>
</dbReference>
<dbReference type="InterPro" id="IPR001789">
    <property type="entry name" value="Sig_transdc_resp-reg_receiver"/>
</dbReference>
<dbReference type="InterPro" id="IPR003661">
    <property type="entry name" value="HisK_dim/P_dom"/>
</dbReference>
<dbReference type="Pfam" id="PF08447">
    <property type="entry name" value="PAS_3"/>
    <property type="match status" value="1"/>
</dbReference>
<dbReference type="InterPro" id="IPR013655">
    <property type="entry name" value="PAS_fold_3"/>
</dbReference>
<dbReference type="PANTHER" id="PTHR43547">
    <property type="entry name" value="TWO-COMPONENT HISTIDINE KINASE"/>
    <property type="match status" value="1"/>
</dbReference>
<feature type="domain" description="PAS" evidence="8">
    <location>
        <begin position="159"/>
        <end position="232"/>
    </location>
</feature>
<dbReference type="CDD" id="cd00082">
    <property type="entry name" value="HisKA"/>
    <property type="match status" value="1"/>
</dbReference>
<feature type="domain" description="Response regulatory" evidence="7">
    <location>
        <begin position="566"/>
        <end position="682"/>
    </location>
</feature>
<feature type="region of interest" description="Disordered" evidence="5">
    <location>
        <begin position="463"/>
        <end position="504"/>
    </location>
</feature>
<dbReference type="InterPro" id="IPR000700">
    <property type="entry name" value="PAS-assoc_C"/>
</dbReference>
<dbReference type="Pfam" id="PF02518">
    <property type="entry name" value="HATPase_c"/>
    <property type="match status" value="1"/>
</dbReference>
<dbReference type="SUPFAM" id="SSF55785">
    <property type="entry name" value="PYP-like sensor domain (PAS domain)"/>
    <property type="match status" value="1"/>
</dbReference>
<protein>
    <recommendedName>
        <fullName evidence="2">histidine kinase</fullName>
        <ecNumber evidence="2">2.7.13.3</ecNumber>
    </recommendedName>
</protein>
<dbReference type="InterPro" id="IPR011006">
    <property type="entry name" value="CheY-like_superfamily"/>
</dbReference>
<dbReference type="EC" id="2.7.13.3" evidence="2"/>
<dbReference type="Gene3D" id="3.30.450.20">
    <property type="entry name" value="PAS domain"/>
    <property type="match status" value="1"/>
</dbReference>
<dbReference type="AlphaFoldDB" id="A0A916NFJ3"/>
<name>A0A916NFJ3_9BURK</name>
<evidence type="ECO:0000259" key="9">
    <source>
        <dbReference type="PROSITE" id="PS50113"/>
    </source>
</evidence>
<dbReference type="InterPro" id="IPR036890">
    <property type="entry name" value="HATPase_C_sf"/>
</dbReference>
<comment type="catalytic activity">
    <reaction evidence="1">
        <text>ATP + protein L-histidine = ADP + protein N-phospho-L-histidine.</text>
        <dbReference type="EC" id="2.7.13.3"/>
    </reaction>
</comment>
<proteinExistence type="predicted"/>
<dbReference type="Gene3D" id="3.40.50.2300">
    <property type="match status" value="2"/>
</dbReference>
<feature type="modified residue" description="4-aspartylphosphate" evidence="4">
    <location>
        <position position="615"/>
    </location>
</feature>
<sequence length="683" mass="73916">MRRAAAVRRVPAMNASAPRQGRLILNVEDGEGPRYVKSSILQRAGFSVIEASTGQAALSLARQHAPALVLLALQLPDISGFEVCRLLKADPHLAHTPILLTSSALASSSQRVQALECGADSFIAEPAEPEELVASIHSLLRLRTAEDAYHRTSQALHDNEDMFRQLAESLVDVVWLLDARDRRLLFVSPSVADLCGQPPEKMLEDPQCCLARVIPADRARVAQAFAGMLQDGHLDIEFQLMHADGGIHEIRARAFPVHGADIRETRVLRVAGTCQDVTSQNRARRALRGEERRKEQFLAMLAHELRNPLAPMRSAVDLLQQPAPTPADTFRARDVIGRQLRHLSQLVDDLLDISRFNQGTITLRQDLVELRGALNTAVETVRPVMEAQQHTLRLALPEQPLPVRGDMVRLTQIFSNLLHNAAAYTPPGGQIRIDATAGDGQVAVRIHDNGMGLSQTLQRLLFDPLAPGEPGTATAASGSGHAGGESDNGADTGADTSGAQLAVPEGPGIGLTLVQQLVRLHGGRVRAESPGPGEGSTFVVELPIEPWQNWHPADTMAPRPSGPPRVIMVVDDNTDALEAMSMTLTSLGHTVVTAADGESAVARAPEVKPEVVLLDLGMPTMDGFETARRLRALPEMRGATLVALTGYGRPEDRRRALEAGFDRHLIKPATLESLIRLFEEPGD</sequence>
<dbReference type="Proteomes" id="UP000672934">
    <property type="component" value="Unassembled WGS sequence"/>
</dbReference>
<reference evidence="10" key="1">
    <citation type="submission" date="2021-03" db="EMBL/GenBank/DDBJ databases">
        <authorList>
            <person name="Peeters C."/>
        </authorList>
    </citation>
    <scope>NUCLEOTIDE SEQUENCE</scope>
    <source>
        <strain evidence="10">LMG 31506</strain>
    </source>
</reference>
<evidence type="ECO:0000259" key="7">
    <source>
        <dbReference type="PROSITE" id="PS50110"/>
    </source>
</evidence>
<organism evidence="10 11">
    <name type="scientific">Cupriavidus yeoncheonensis</name>
    <dbReference type="NCBI Taxonomy" id="1462994"/>
    <lineage>
        <taxon>Bacteria</taxon>
        <taxon>Pseudomonadati</taxon>
        <taxon>Pseudomonadota</taxon>
        <taxon>Betaproteobacteria</taxon>
        <taxon>Burkholderiales</taxon>
        <taxon>Burkholderiaceae</taxon>
        <taxon>Cupriavidus</taxon>
    </lineage>
</organism>
<gene>
    <name evidence="10" type="primary">rcsC_11</name>
    <name evidence="10" type="ORF">LMG31506_05127</name>
</gene>
<feature type="domain" description="Histidine kinase" evidence="6">
    <location>
        <begin position="300"/>
        <end position="546"/>
    </location>
</feature>